<dbReference type="Proteomes" id="UP000325788">
    <property type="component" value="Unassembled WGS sequence"/>
</dbReference>
<proteinExistence type="predicted"/>
<dbReference type="PANTHER" id="PTHR22946">
    <property type="entry name" value="DIENELACTONE HYDROLASE DOMAIN-CONTAINING PROTEIN-RELATED"/>
    <property type="match status" value="1"/>
</dbReference>
<reference evidence="2 3" key="1">
    <citation type="submission" date="2019-09" db="EMBL/GenBank/DDBJ databases">
        <title>Draft genome sequence of Acinetobacter tandoii W4-4-4 isolated from environmental water sample.</title>
        <authorList>
            <person name="Wee S.K."/>
            <person name="Yan B."/>
            <person name="Mustaffa S.B."/>
            <person name="Yap E.P.H."/>
        </authorList>
    </citation>
    <scope>NUCLEOTIDE SEQUENCE [LARGE SCALE GENOMIC DNA]</scope>
    <source>
        <strain evidence="2 3">W4-4-4</strain>
    </source>
</reference>
<organism evidence="2 3">
    <name type="scientific">Acinetobacter tandoii</name>
    <dbReference type="NCBI Taxonomy" id="202954"/>
    <lineage>
        <taxon>Bacteria</taxon>
        <taxon>Pseudomonadati</taxon>
        <taxon>Pseudomonadota</taxon>
        <taxon>Gammaproteobacteria</taxon>
        <taxon>Moraxellales</taxon>
        <taxon>Moraxellaceae</taxon>
        <taxon>Acinetobacter</taxon>
    </lineage>
</organism>
<evidence type="ECO:0000313" key="3">
    <source>
        <dbReference type="Proteomes" id="UP000325788"/>
    </source>
</evidence>
<dbReference type="PANTHER" id="PTHR22946:SF0">
    <property type="entry name" value="DIENELACTONE HYDROLASE DOMAIN-CONTAINING PROTEIN"/>
    <property type="match status" value="1"/>
</dbReference>
<gene>
    <name evidence="2" type="ORF">F4W09_13450</name>
</gene>
<dbReference type="InterPro" id="IPR050261">
    <property type="entry name" value="FrsA_esterase"/>
</dbReference>
<sequence length="246" mass="26726">MTTNIQTREIEYTAADGTRLIGYFAAPSTAEPVAGVLVAPEWWGRNEYTEQRARELAEHGYAAFAIDMYGDKNVTTSAAQANEWMMQTFQAPDTIVTRASAGLATLAAQTEVNADKLAAIGFCYGGKVILDLARSGAELKAVVTFHANLSAQAPAQAGQVKAEILVLHGELDSMVSLDDVAHFREEMYAAQVPHEVIVFEDAKHGFSNPQADERAKANGVDLGYNAEAERQGLEAMYELLQRRLAE</sequence>
<evidence type="ECO:0000259" key="1">
    <source>
        <dbReference type="Pfam" id="PF01738"/>
    </source>
</evidence>
<comment type="caution">
    <text evidence="2">The sequence shown here is derived from an EMBL/GenBank/DDBJ whole genome shotgun (WGS) entry which is preliminary data.</text>
</comment>
<dbReference type="AlphaFoldDB" id="A0A5N4WDM6"/>
<dbReference type="RefSeq" id="WP_151505080.1">
    <property type="nucleotide sequence ID" value="NZ_VXLD01000010.1"/>
</dbReference>
<keyword evidence="2" id="KW-0378">Hydrolase</keyword>
<dbReference type="Gene3D" id="3.40.50.1820">
    <property type="entry name" value="alpha/beta hydrolase"/>
    <property type="match status" value="1"/>
</dbReference>
<feature type="domain" description="Dienelactone hydrolase" evidence="1">
    <location>
        <begin position="22"/>
        <end position="242"/>
    </location>
</feature>
<evidence type="ECO:0000313" key="2">
    <source>
        <dbReference type="EMBL" id="KAB1853135.1"/>
    </source>
</evidence>
<dbReference type="SUPFAM" id="SSF53474">
    <property type="entry name" value="alpha/beta-Hydrolases"/>
    <property type="match status" value="1"/>
</dbReference>
<dbReference type="Pfam" id="PF01738">
    <property type="entry name" value="DLH"/>
    <property type="match status" value="1"/>
</dbReference>
<name>A0A5N4WDM6_9GAMM</name>
<dbReference type="EMBL" id="VXLD01000010">
    <property type="protein sequence ID" value="KAB1853135.1"/>
    <property type="molecule type" value="Genomic_DNA"/>
</dbReference>
<dbReference type="GO" id="GO:0016787">
    <property type="term" value="F:hydrolase activity"/>
    <property type="evidence" value="ECO:0007669"/>
    <property type="project" value="UniProtKB-KW"/>
</dbReference>
<accession>A0A5N4WDM6</accession>
<protein>
    <submittedName>
        <fullName evidence="2">Dienelactone hydrolase family protein</fullName>
    </submittedName>
</protein>
<dbReference type="InterPro" id="IPR002925">
    <property type="entry name" value="Dienelactn_hydro"/>
</dbReference>
<dbReference type="InterPro" id="IPR029058">
    <property type="entry name" value="AB_hydrolase_fold"/>
</dbReference>